<accession>A0A9J5XKJ0</accession>
<dbReference type="Proteomes" id="UP000824120">
    <property type="component" value="Chromosome 9"/>
</dbReference>
<sequence length="73" mass="8459">MRSSFYVINITKKSKLSFMDSPFTKRRIKVNANHFSPKSRTNLQVSLDQKTVVLDNIDMLSTRKKNGSHNKTE</sequence>
<dbReference type="EMBL" id="JACXVP010000009">
    <property type="protein sequence ID" value="KAG5587622.1"/>
    <property type="molecule type" value="Genomic_DNA"/>
</dbReference>
<evidence type="ECO:0000313" key="1">
    <source>
        <dbReference type="EMBL" id="KAG5587622.1"/>
    </source>
</evidence>
<reference evidence="1 2" key="1">
    <citation type="submission" date="2020-09" db="EMBL/GenBank/DDBJ databases">
        <title>De no assembly of potato wild relative species, Solanum commersonii.</title>
        <authorList>
            <person name="Cho K."/>
        </authorList>
    </citation>
    <scope>NUCLEOTIDE SEQUENCE [LARGE SCALE GENOMIC DNA]</scope>
    <source>
        <strain evidence="1">LZ3.2</strain>
        <tissue evidence="1">Leaf</tissue>
    </source>
</reference>
<proteinExistence type="predicted"/>
<name>A0A9J5XKJ0_SOLCO</name>
<organism evidence="1 2">
    <name type="scientific">Solanum commersonii</name>
    <name type="common">Commerson's wild potato</name>
    <name type="synonym">Commerson's nightshade</name>
    <dbReference type="NCBI Taxonomy" id="4109"/>
    <lineage>
        <taxon>Eukaryota</taxon>
        <taxon>Viridiplantae</taxon>
        <taxon>Streptophyta</taxon>
        <taxon>Embryophyta</taxon>
        <taxon>Tracheophyta</taxon>
        <taxon>Spermatophyta</taxon>
        <taxon>Magnoliopsida</taxon>
        <taxon>eudicotyledons</taxon>
        <taxon>Gunneridae</taxon>
        <taxon>Pentapetalae</taxon>
        <taxon>asterids</taxon>
        <taxon>lamiids</taxon>
        <taxon>Solanales</taxon>
        <taxon>Solanaceae</taxon>
        <taxon>Solanoideae</taxon>
        <taxon>Solaneae</taxon>
        <taxon>Solanum</taxon>
    </lineage>
</organism>
<dbReference type="AlphaFoldDB" id="A0A9J5XKJ0"/>
<evidence type="ECO:0000313" key="2">
    <source>
        <dbReference type="Proteomes" id="UP000824120"/>
    </source>
</evidence>
<gene>
    <name evidence="1" type="ORF">H5410_048056</name>
</gene>
<keyword evidence="2" id="KW-1185">Reference proteome</keyword>
<protein>
    <submittedName>
        <fullName evidence="1">Uncharacterized protein</fullName>
    </submittedName>
</protein>
<comment type="caution">
    <text evidence="1">The sequence shown here is derived from an EMBL/GenBank/DDBJ whole genome shotgun (WGS) entry which is preliminary data.</text>
</comment>